<evidence type="ECO:0000313" key="4">
    <source>
        <dbReference type="Proteomes" id="UP000319160"/>
    </source>
</evidence>
<sequence>MPRERRSLAHTRHARRGRGIFLWEDVELQWPRRLLHIPSMTSVERRDGNTYGPFDEKEPGYSILTYTWGRWPAPGGPHIPVAGTTWAIPAVDEAKFTVASFEEVIKKMGQTYDFAWIDVVCIDQENYDVKMDEIGRQVGIFANASQVYVWIWSLPTARLQHVYDDITRCGASLDNSDGLFRQLPPLATSSLMYDDSAPRNVSQKGDELTHIWIPQATLSSLEASIGTLLGDPWFSSLWTLQEGLLRQDAIFLSQEAECVQHRIGIVSPEAEMFSLIRAFSNIQSSLELYDGPCTESSYGNLVDSVVGAIRQSGFPTRNIATNPNIQWAAAQYRNATNAEDRVYGILALYNIQVGDTVPNNANRKKPSLRELETDFAVTLNAKSPLLGQLFVHAGPARPRGKSWQISGDIIVPYGFTYWDEDNFSNYSSIVGLSTGLAEVEGDMCLLKDLRHFWNASLKRFKSYKFSIVLDEYIVHEHPTIIASRPTRKSRTTEDVHGGMLILIDSALEEFQEDAVSVLELGGTPKEIFGLVLVHPPNDRSLTNRIGICKWERLSDTDMFATTRAAGDIVPLLNRDAIALLYKPQTRAKAASVCWSLVDCFLKSNQTLLYTLSRYKGQVNFKEAEKTAGLIFFNCCCAAVCPKPSIPSAEWFAPESGNTYSSDAADSLRLGFFVTQLLPLCKEELYSSRSDEFLKRPAPRKPSAFPESRLPELRPFS</sequence>
<gene>
    <name evidence="3" type="ORF">FHL15_009150</name>
</gene>
<evidence type="ECO:0000256" key="1">
    <source>
        <dbReference type="SAM" id="MobiDB-lite"/>
    </source>
</evidence>
<dbReference type="InterPro" id="IPR010730">
    <property type="entry name" value="HET"/>
</dbReference>
<dbReference type="STRING" id="2512241.A0A553HPJ3"/>
<dbReference type="PANTHER" id="PTHR24148:SF64">
    <property type="entry name" value="HETEROKARYON INCOMPATIBILITY DOMAIN-CONTAINING PROTEIN"/>
    <property type="match status" value="1"/>
</dbReference>
<organism evidence="3 4">
    <name type="scientific">Xylaria flabelliformis</name>
    <dbReference type="NCBI Taxonomy" id="2512241"/>
    <lineage>
        <taxon>Eukaryota</taxon>
        <taxon>Fungi</taxon>
        <taxon>Dikarya</taxon>
        <taxon>Ascomycota</taxon>
        <taxon>Pezizomycotina</taxon>
        <taxon>Sordariomycetes</taxon>
        <taxon>Xylariomycetidae</taxon>
        <taxon>Xylariales</taxon>
        <taxon>Xylariaceae</taxon>
        <taxon>Xylaria</taxon>
    </lineage>
</organism>
<dbReference type="EMBL" id="VFLP01000061">
    <property type="protein sequence ID" value="TRX89878.1"/>
    <property type="molecule type" value="Genomic_DNA"/>
</dbReference>
<proteinExistence type="predicted"/>
<protein>
    <recommendedName>
        <fullName evidence="2">Heterokaryon incompatibility domain-containing protein</fullName>
    </recommendedName>
</protein>
<evidence type="ECO:0000259" key="2">
    <source>
        <dbReference type="Pfam" id="PF06985"/>
    </source>
</evidence>
<accession>A0A553HPJ3</accession>
<feature type="domain" description="Heterokaryon incompatibility" evidence="2">
    <location>
        <begin position="61"/>
        <end position="242"/>
    </location>
</feature>
<dbReference type="AlphaFoldDB" id="A0A553HPJ3"/>
<dbReference type="PANTHER" id="PTHR24148">
    <property type="entry name" value="ANKYRIN REPEAT DOMAIN-CONTAINING PROTEIN 39 HOMOLOG-RELATED"/>
    <property type="match status" value="1"/>
</dbReference>
<keyword evidence="4" id="KW-1185">Reference proteome</keyword>
<name>A0A553HPJ3_9PEZI</name>
<dbReference type="Pfam" id="PF06985">
    <property type="entry name" value="HET"/>
    <property type="match status" value="1"/>
</dbReference>
<evidence type="ECO:0000313" key="3">
    <source>
        <dbReference type="EMBL" id="TRX89878.1"/>
    </source>
</evidence>
<dbReference type="Proteomes" id="UP000319160">
    <property type="component" value="Unassembled WGS sequence"/>
</dbReference>
<reference evidence="4" key="1">
    <citation type="submission" date="2019-06" db="EMBL/GenBank/DDBJ databases">
        <title>Draft genome sequence of the griseofulvin-producing fungus Xylaria cubensis strain G536.</title>
        <authorList>
            <person name="Mead M.E."/>
            <person name="Raja H.A."/>
            <person name="Steenwyk J.L."/>
            <person name="Knowles S.L."/>
            <person name="Oberlies N.H."/>
            <person name="Rokas A."/>
        </authorList>
    </citation>
    <scope>NUCLEOTIDE SEQUENCE [LARGE SCALE GENOMIC DNA]</scope>
    <source>
        <strain evidence="4">G536</strain>
    </source>
</reference>
<feature type="region of interest" description="Disordered" evidence="1">
    <location>
        <begin position="692"/>
        <end position="716"/>
    </location>
</feature>
<dbReference type="OrthoDB" id="2157530at2759"/>
<comment type="caution">
    <text evidence="3">The sequence shown here is derived from an EMBL/GenBank/DDBJ whole genome shotgun (WGS) entry which is preliminary data.</text>
</comment>
<dbReference type="InterPro" id="IPR052895">
    <property type="entry name" value="HetReg/Transcr_Mod"/>
</dbReference>